<dbReference type="Gene3D" id="4.10.280.10">
    <property type="entry name" value="Helix-loop-helix DNA-binding domain"/>
    <property type="match status" value="1"/>
</dbReference>
<dbReference type="AlphaFoldDB" id="A0A7R9IN08"/>
<accession>A0A7R9IN08</accession>
<gene>
    <name evidence="3" type="ORF">TTEB3V08_LOCUS9357</name>
</gene>
<feature type="domain" description="BHLH" evidence="2">
    <location>
        <begin position="6"/>
        <end position="32"/>
    </location>
</feature>
<dbReference type="SUPFAM" id="SSF47459">
    <property type="entry name" value="HLH, helix-loop-helix DNA-binding domain"/>
    <property type="match status" value="1"/>
</dbReference>
<reference evidence="3" key="1">
    <citation type="submission" date="2020-11" db="EMBL/GenBank/DDBJ databases">
        <authorList>
            <person name="Tran Van P."/>
        </authorList>
    </citation>
    <scope>NUCLEOTIDE SEQUENCE</scope>
</reference>
<dbReference type="EMBL" id="OE004773">
    <property type="protein sequence ID" value="CAD7461448.1"/>
    <property type="molecule type" value="Genomic_DNA"/>
</dbReference>
<proteinExistence type="predicted"/>
<organism evidence="3">
    <name type="scientific">Timema tahoe</name>
    <dbReference type="NCBI Taxonomy" id="61484"/>
    <lineage>
        <taxon>Eukaryota</taxon>
        <taxon>Metazoa</taxon>
        <taxon>Ecdysozoa</taxon>
        <taxon>Arthropoda</taxon>
        <taxon>Hexapoda</taxon>
        <taxon>Insecta</taxon>
        <taxon>Pterygota</taxon>
        <taxon>Neoptera</taxon>
        <taxon>Polyneoptera</taxon>
        <taxon>Phasmatodea</taxon>
        <taxon>Timematodea</taxon>
        <taxon>Timematoidea</taxon>
        <taxon>Timematidae</taxon>
        <taxon>Timema</taxon>
    </lineage>
</organism>
<name>A0A7R9IN08_9NEOP</name>
<evidence type="ECO:0000256" key="1">
    <source>
        <dbReference type="SAM" id="MobiDB-lite"/>
    </source>
</evidence>
<feature type="region of interest" description="Disordered" evidence="1">
    <location>
        <begin position="58"/>
        <end position="110"/>
    </location>
</feature>
<dbReference type="InterPro" id="IPR011598">
    <property type="entry name" value="bHLH_dom"/>
</dbReference>
<evidence type="ECO:0000259" key="2">
    <source>
        <dbReference type="Pfam" id="PF00010"/>
    </source>
</evidence>
<dbReference type="InterPro" id="IPR036638">
    <property type="entry name" value="HLH_DNA-bd_sf"/>
</dbReference>
<protein>
    <recommendedName>
        <fullName evidence="2">BHLH domain-containing protein</fullName>
    </recommendedName>
</protein>
<dbReference type="Pfam" id="PF00010">
    <property type="entry name" value="HLH"/>
    <property type="match status" value="1"/>
</dbReference>
<evidence type="ECO:0000313" key="3">
    <source>
        <dbReference type="EMBL" id="CAD7461448.1"/>
    </source>
</evidence>
<dbReference type="GO" id="GO:0046983">
    <property type="term" value="F:protein dimerization activity"/>
    <property type="evidence" value="ECO:0007669"/>
    <property type="project" value="InterPro"/>
</dbReference>
<feature type="compositionally biased region" description="Polar residues" evidence="1">
    <location>
        <begin position="88"/>
        <end position="103"/>
    </location>
</feature>
<sequence>MVDTIVNSAFTTLRTLIPTEPVDRKLSKIETLSVLGMGPTHPVSANLRVSTSGIALVSDLPPETSPDIKQPRSRQEVIQQPGLMKSRLPTQGNNKEQPQQSAGAINFGLECGNGHRVVTSRESLAAP</sequence>